<organism evidence="1">
    <name type="scientific">marine sediment metagenome</name>
    <dbReference type="NCBI Taxonomy" id="412755"/>
    <lineage>
        <taxon>unclassified sequences</taxon>
        <taxon>metagenomes</taxon>
        <taxon>ecological metagenomes</taxon>
    </lineage>
</organism>
<name>A0A1B6NV36_9ZZZZ</name>
<sequence length="21" mass="2179">AAYSVGYALVLVMANMFVTAS</sequence>
<dbReference type="AlphaFoldDB" id="A0A1B6NV36"/>
<evidence type="ECO:0000313" key="1">
    <source>
        <dbReference type="EMBL" id="KTF07324.1"/>
    </source>
</evidence>
<accession>A0A1B6NV36</accession>
<reference evidence="1" key="1">
    <citation type="submission" date="2013-11" db="EMBL/GenBank/DDBJ databases">
        <title>Microbial diversity, functional groups and degradation webs in Northern and Southern Mediterranean and Red Sea marine crude oil polluted sites.</title>
        <authorList>
            <person name="Daffonchio D."/>
            <person name="Mapelli F."/>
            <person name="Ferrer M."/>
            <person name="Richter M."/>
            <person name="Cherif A."/>
            <person name="Malkawi H.I."/>
            <person name="Yakimov M.M."/>
            <person name="Abdel-Fattah Y.R."/>
            <person name="Blaghen M."/>
            <person name="Golyshin P.N."/>
            <person name="Kalogerakis N."/>
            <person name="Boon N."/>
            <person name="Magagnini M."/>
            <person name="Fava F."/>
        </authorList>
    </citation>
    <scope>NUCLEOTIDE SEQUENCE</scope>
</reference>
<gene>
    <name evidence="1" type="ORF">MGSAQ_001180</name>
</gene>
<comment type="caution">
    <text evidence="1">The sequence shown here is derived from an EMBL/GenBank/DDBJ whole genome shotgun (WGS) entry which is preliminary data.</text>
</comment>
<proteinExistence type="predicted"/>
<protein>
    <submittedName>
        <fullName evidence="1">Uncharacterized protein</fullName>
    </submittedName>
</protein>
<dbReference type="EMBL" id="AYSL01000621">
    <property type="protein sequence ID" value="KTF07324.1"/>
    <property type="molecule type" value="Genomic_DNA"/>
</dbReference>
<feature type="non-terminal residue" evidence="1">
    <location>
        <position position="1"/>
    </location>
</feature>